<keyword evidence="5" id="KW-1185">Reference proteome</keyword>
<evidence type="ECO:0000313" key="4">
    <source>
        <dbReference type="EMBL" id="KAJ8315505.1"/>
    </source>
</evidence>
<feature type="compositionally biased region" description="Polar residues" evidence="3">
    <location>
        <begin position="747"/>
        <end position="773"/>
    </location>
</feature>
<dbReference type="EMBL" id="JARBDR010000337">
    <property type="protein sequence ID" value="KAJ8315505.1"/>
    <property type="molecule type" value="Genomic_DNA"/>
</dbReference>
<feature type="region of interest" description="Disordered" evidence="3">
    <location>
        <begin position="701"/>
        <end position="1032"/>
    </location>
</feature>
<evidence type="ECO:0000256" key="3">
    <source>
        <dbReference type="SAM" id="MobiDB-lite"/>
    </source>
</evidence>
<protein>
    <recommendedName>
        <fullName evidence="6">Serine/threonine-protein phosphatase 6 regulatory subunit 3</fullName>
    </recommendedName>
</protein>
<dbReference type="InterPro" id="IPR007587">
    <property type="entry name" value="SAPS"/>
</dbReference>
<feature type="compositionally biased region" description="Low complexity" evidence="3">
    <location>
        <begin position="993"/>
        <end position="1023"/>
    </location>
</feature>
<dbReference type="Pfam" id="PF04499">
    <property type="entry name" value="SAPS"/>
    <property type="match status" value="2"/>
</dbReference>
<evidence type="ECO:0000313" key="5">
    <source>
        <dbReference type="Proteomes" id="UP001217089"/>
    </source>
</evidence>
<dbReference type="Proteomes" id="UP001217089">
    <property type="component" value="Unassembled WGS sequence"/>
</dbReference>
<feature type="compositionally biased region" description="Polar residues" evidence="3">
    <location>
        <begin position="831"/>
        <end position="870"/>
    </location>
</feature>
<comment type="similarity">
    <text evidence="1">Belongs to the SAPS family.</text>
</comment>
<evidence type="ECO:0000256" key="2">
    <source>
        <dbReference type="ARBA" id="ARBA00023306"/>
    </source>
</evidence>
<feature type="compositionally biased region" description="Polar residues" evidence="3">
    <location>
        <begin position="937"/>
        <end position="952"/>
    </location>
</feature>
<feature type="region of interest" description="Disordered" evidence="3">
    <location>
        <begin position="627"/>
        <end position="685"/>
    </location>
</feature>
<evidence type="ECO:0008006" key="6">
    <source>
        <dbReference type="Google" id="ProtNLM"/>
    </source>
</evidence>
<sequence length="1032" mass="114180">MFWKFNNLLTTSHIETLLEKEDVTLHELMDEDDILQECKAQNRKLIDFIVRQENMEEMVRLITVEPTEEVDEKIKYKYPNTSCELLTSDVSQINDALAGSESLVIKLYSFLESEKPLNPLLASFFSKVMGLLITRKSEMIFEFLKSREDFIGTLLHHIGTSAIMDLLLRLLTCVESPEIRRAVIEWLNEKLIIEKLVGCIVPEVDEEIHCNAAQSLCDIIRLGREQLSQQDRSETDPLLNTVELEETVTDLLSNMLDKERNESVIVNGLSVIQTLLEFRKQSFFFRPEGSTEQIASLDAERLAQGVSNVLLAITPRLKDLHSLLVDPPKQKFSAMPTSIGVLEPPLGNTRLQIARLVTALVLANTHAVNLELANLGTIGTLIDLFFQYVWNNFLHTLVSQCINTILFNSPVEVDGKKEHPLLVQLFSDCKLLQKSLDIWEENEQQQSRDKGRRRGYMGHLTKMLNDVVHVIDKGENSDIIKEQLYEYSEEDKDRWEKFVNGTLSEVNKANQIELVGGHPLASSSEDEEPDFRDIPFPQDAAMQQAFSDYQLQQMTSNFIDQFGFNEEEFAEQEEKIDSPFTEKISSIDFNIQANEDNPNASMFEQACNERIQQFDDNDSDEDIWEEKEITFSPGAQPKRAGRLPETREGDSDDSTDSEEELDSPKRITQQQQSGEKMDVDHSANDAWSSYIDDAALEGAPVAMDTSPWNSLQQQDQGSSAEKWADFTSNPKSSDSKEDNWADFSNIADLSSTDPGPRSSSPVAMDTTEANSRPSAYLARSAPPDLATEVQGTKTDDIKVISLDGESSPVVYNNKIQEEEVSSTSDEDVPTSPLTPTSLSKNQEKSNTPPESSVQTTTSDNSEEPTSSTPDNSENHVSSANSSSTESQNTTPPPSPSSQSSQHADNVPCSSSPSSSGSDTNAADSQNFLTGSGLMRNKASSDQAVDSTVQVKSNGPVDVPAVVESTDSETASSLSQVEDVRAQAKDILEKYDNALSSPSSSSSTPSALSSPSSSSASSSSTSPTQPTVQNGPV</sequence>
<dbReference type="InterPro" id="IPR016024">
    <property type="entry name" value="ARM-type_fold"/>
</dbReference>
<dbReference type="SUPFAM" id="SSF48371">
    <property type="entry name" value="ARM repeat"/>
    <property type="match status" value="1"/>
</dbReference>
<feature type="compositionally biased region" description="Basic and acidic residues" evidence="3">
    <location>
        <begin position="977"/>
        <end position="991"/>
    </location>
</feature>
<organism evidence="4 5">
    <name type="scientific">Tegillarca granosa</name>
    <name type="common">Malaysian cockle</name>
    <name type="synonym">Anadara granosa</name>
    <dbReference type="NCBI Taxonomy" id="220873"/>
    <lineage>
        <taxon>Eukaryota</taxon>
        <taxon>Metazoa</taxon>
        <taxon>Spiralia</taxon>
        <taxon>Lophotrochozoa</taxon>
        <taxon>Mollusca</taxon>
        <taxon>Bivalvia</taxon>
        <taxon>Autobranchia</taxon>
        <taxon>Pteriomorphia</taxon>
        <taxon>Arcoida</taxon>
        <taxon>Arcoidea</taxon>
        <taxon>Arcidae</taxon>
        <taxon>Tegillarca</taxon>
    </lineage>
</organism>
<feature type="compositionally biased region" description="Low complexity" evidence="3">
    <location>
        <begin position="896"/>
        <end position="917"/>
    </location>
</feature>
<evidence type="ECO:0000256" key="1">
    <source>
        <dbReference type="ARBA" id="ARBA00006180"/>
    </source>
</evidence>
<dbReference type="PANTHER" id="PTHR12634:SF8">
    <property type="entry name" value="FIERY MOUNTAIN, ISOFORM D"/>
    <property type="match status" value="1"/>
</dbReference>
<name>A0ABQ9FGW3_TEGGR</name>
<feature type="compositionally biased region" description="Polar residues" evidence="3">
    <location>
        <begin position="706"/>
        <end position="719"/>
    </location>
</feature>
<accession>A0ABQ9FGW3</accession>
<dbReference type="PANTHER" id="PTHR12634">
    <property type="entry name" value="SIT4 YEAST -ASSOCIATING PROTEIN-RELATED"/>
    <property type="match status" value="1"/>
</dbReference>
<feature type="compositionally biased region" description="Acidic residues" evidence="3">
    <location>
        <begin position="650"/>
        <end position="661"/>
    </location>
</feature>
<proteinExistence type="inferred from homology"/>
<comment type="caution">
    <text evidence="4">The sequence shown here is derived from an EMBL/GenBank/DDBJ whole genome shotgun (WGS) entry which is preliminary data.</text>
</comment>
<feature type="compositionally biased region" description="Polar residues" evidence="3">
    <location>
        <begin position="918"/>
        <end position="929"/>
    </location>
</feature>
<keyword evidence="2" id="KW-0131">Cell cycle</keyword>
<feature type="compositionally biased region" description="Low complexity" evidence="3">
    <location>
        <begin position="874"/>
        <end position="889"/>
    </location>
</feature>
<reference evidence="4 5" key="1">
    <citation type="submission" date="2022-12" db="EMBL/GenBank/DDBJ databases">
        <title>Chromosome-level genome of Tegillarca granosa.</title>
        <authorList>
            <person name="Kim J."/>
        </authorList>
    </citation>
    <scope>NUCLEOTIDE SEQUENCE [LARGE SCALE GENOMIC DNA]</scope>
    <source>
        <strain evidence="4">Teg-2019</strain>
        <tissue evidence="4">Adductor muscle</tissue>
    </source>
</reference>
<feature type="compositionally biased region" description="Acidic residues" evidence="3">
    <location>
        <begin position="818"/>
        <end position="828"/>
    </location>
</feature>
<gene>
    <name evidence="4" type="ORF">KUTeg_007655</name>
</gene>